<dbReference type="Gene3D" id="3.40.720.10">
    <property type="entry name" value="Alkaline Phosphatase, subunit A"/>
    <property type="match status" value="1"/>
</dbReference>
<feature type="domain" description="Sulfatase N-terminal" evidence="2">
    <location>
        <begin position="4"/>
        <end position="343"/>
    </location>
</feature>
<dbReference type="AlphaFoldDB" id="A0A151AB22"/>
<dbReference type="Pfam" id="PF00884">
    <property type="entry name" value="Sulfatase"/>
    <property type="match status" value="1"/>
</dbReference>
<dbReference type="PATRIC" id="fig|1008153.3.peg.3096"/>
<name>A0A151AB22_9EURY</name>
<dbReference type="InterPro" id="IPR052701">
    <property type="entry name" value="GAG_Ulvan_Degrading_Sulfatases"/>
</dbReference>
<reference evidence="3 4" key="1">
    <citation type="submission" date="2016-02" db="EMBL/GenBank/DDBJ databases">
        <title>Genome sequence of Halalkalicoccus paucihalophilus DSM 24557.</title>
        <authorList>
            <person name="Poehlein A."/>
            <person name="Daniel R."/>
        </authorList>
    </citation>
    <scope>NUCLEOTIDE SEQUENCE [LARGE SCALE GENOMIC DNA]</scope>
    <source>
        <strain evidence="3 4">DSM 24557</strain>
    </source>
</reference>
<dbReference type="CDD" id="cd16148">
    <property type="entry name" value="sulfatase_like"/>
    <property type="match status" value="1"/>
</dbReference>
<dbReference type="PANTHER" id="PTHR43751:SF3">
    <property type="entry name" value="SULFATASE N-TERMINAL DOMAIN-CONTAINING PROTEIN"/>
    <property type="match status" value="1"/>
</dbReference>
<sequence length="473" mass="54616">MKNSNIILIVLDTARAKTVWSMMDRDELPGLEKFATIGTTYRQAFTTSPWTLPSHASLFTGQRSSDHGTHAGTKRFDPSVPSLPELLSEKGYRTVGISGNSWISGEFGFDRGFDNLSMKWDYFWQGRDLSTISNTSGIERLQKILNIVFDHQAPHSIGNALYAKILSNKYDDGAKLTTDRTIKWIRSNNEEPFFYFINYLEPHLPYKPPKEFKNNYDFEKEPEQVNQNPWEYIAGKETMTELDFEILTQLYQAELSYLDSQIDRLYDCLNHSNLLDSTAVFIVGDHGEHIGDHELMDHQYSLHDSLLHVPLIAHYPGQNTSKENNNLVEIRDIYSTSLSLANINIPSYDGISDFDLLDNSSRDAVFGEYRYPQPDMNSLEQSVSDLRDNYRELDQTLRSIRTDNWKLIETEQGETLLYKSTDEFTELSSNYPEIVSKLRDEMEQEGILLNRDEKKDIEISNKNKERLEDLGYI</sequence>
<evidence type="ECO:0000256" key="1">
    <source>
        <dbReference type="SAM" id="Coils"/>
    </source>
</evidence>
<dbReference type="InterPro" id="IPR000917">
    <property type="entry name" value="Sulfatase_N"/>
</dbReference>
<proteinExistence type="predicted"/>
<dbReference type="EMBL" id="LTAZ01000011">
    <property type="protein sequence ID" value="KYH24898.1"/>
    <property type="molecule type" value="Genomic_DNA"/>
</dbReference>
<evidence type="ECO:0000313" key="4">
    <source>
        <dbReference type="Proteomes" id="UP000075321"/>
    </source>
</evidence>
<evidence type="ECO:0000259" key="2">
    <source>
        <dbReference type="Pfam" id="PF00884"/>
    </source>
</evidence>
<dbReference type="InterPro" id="IPR017850">
    <property type="entry name" value="Alkaline_phosphatase_core_sf"/>
</dbReference>
<organism evidence="3 4">
    <name type="scientific">Halalkalicoccus paucihalophilus</name>
    <dbReference type="NCBI Taxonomy" id="1008153"/>
    <lineage>
        <taxon>Archaea</taxon>
        <taxon>Methanobacteriati</taxon>
        <taxon>Methanobacteriota</taxon>
        <taxon>Stenosarchaea group</taxon>
        <taxon>Halobacteria</taxon>
        <taxon>Halobacteriales</taxon>
        <taxon>Halococcaceae</taxon>
        <taxon>Halalkalicoccus</taxon>
    </lineage>
</organism>
<protein>
    <submittedName>
        <fullName evidence="3">Sulfatase</fullName>
    </submittedName>
</protein>
<accession>A0A151AB22</accession>
<dbReference type="Proteomes" id="UP000075321">
    <property type="component" value="Unassembled WGS sequence"/>
</dbReference>
<comment type="caution">
    <text evidence="3">The sequence shown here is derived from an EMBL/GenBank/DDBJ whole genome shotgun (WGS) entry which is preliminary data.</text>
</comment>
<keyword evidence="1" id="KW-0175">Coiled coil</keyword>
<dbReference type="OrthoDB" id="102174at2157"/>
<dbReference type="SUPFAM" id="SSF53649">
    <property type="entry name" value="Alkaline phosphatase-like"/>
    <property type="match status" value="1"/>
</dbReference>
<dbReference type="PANTHER" id="PTHR43751">
    <property type="entry name" value="SULFATASE"/>
    <property type="match status" value="1"/>
</dbReference>
<keyword evidence="4" id="KW-1185">Reference proteome</keyword>
<evidence type="ECO:0000313" key="3">
    <source>
        <dbReference type="EMBL" id="KYH24898.1"/>
    </source>
</evidence>
<gene>
    <name evidence="3" type="ORF">HAPAU_29900</name>
</gene>
<dbReference type="RefSeq" id="WP_084383746.1">
    <property type="nucleotide sequence ID" value="NZ_LTAZ01000011.1"/>
</dbReference>
<feature type="coiled-coil region" evidence="1">
    <location>
        <begin position="376"/>
        <end position="403"/>
    </location>
</feature>